<proteinExistence type="predicted"/>
<keyword evidence="1" id="KW-1185">Reference proteome</keyword>
<evidence type="ECO:0000313" key="2">
    <source>
        <dbReference type="WBParaSite" id="Hba_08070"/>
    </source>
</evidence>
<organism evidence="1 2">
    <name type="scientific">Heterorhabditis bacteriophora</name>
    <name type="common">Entomopathogenic nematode worm</name>
    <dbReference type="NCBI Taxonomy" id="37862"/>
    <lineage>
        <taxon>Eukaryota</taxon>
        <taxon>Metazoa</taxon>
        <taxon>Ecdysozoa</taxon>
        <taxon>Nematoda</taxon>
        <taxon>Chromadorea</taxon>
        <taxon>Rhabditida</taxon>
        <taxon>Rhabditina</taxon>
        <taxon>Rhabditomorpha</taxon>
        <taxon>Strongyloidea</taxon>
        <taxon>Heterorhabditidae</taxon>
        <taxon>Heterorhabditis</taxon>
    </lineage>
</organism>
<accession>A0A1I7WSA4</accession>
<reference evidence="2" key="1">
    <citation type="submission" date="2016-11" db="UniProtKB">
        <authorList>
            <consortium name="WormBaseParasite"/>
        </authorList>
    </citation>
    <scope>IDENTIFICATION</scope>
</reference>
<dbReference type="Proteomes" id="UP000095283">
    <property type="component" value="Unplaced"/>
</dbReference>
<evidence type="ECO:0000313" key="1">
    <source>
        <dbReference type="Proteomes" id="UP000095283"/>
    </source>
</evidence>
<dbReference type="WBParaSite" id="Hba_08070">
    <property type="protein sequence ID" value="Hba_08070"/>
    <property type="gene ID" value="Hba_08070"/>
</dbReference>
<dbReference type="AlphaFoldDB" id="A0A1I7WSA4"/>
<name>A0A1I7WSA4_HETBA</name>
<protein>
    <submittedName>
        <fullName evidence="2">Transposase</fullName>
    </submittedName>
</protein>
<sequence>MKAIKSQVGMKVLGEEIWLDSSPRQQAMLSLTDTSEGSEYCLFWYRISLALLNVFPRHACLMIGRWRLFLMISGLITKNIKGQHTLIS</sequence>